<evidence type="ECO:0000256" key="2">
    <source>
        <dbReference type="ARBA" id="ARBA00023033"/>
    </source>
</evidence>
<dbReference type="Pfam" id="PF00067">
    <property type="entry name" value="p450"/>
    <property type="match status" value="1"/>
</dbReference>
<protein>
    <submittedName>
        <fullName evidence="5">Cytochrome P450 20A1</fullName>
    </submittedName>
</protein>
<dbReference type="EMBL" id="KP899608">
    <property type="protein sequence ID" value="AKH03540.1"/>
    <property type="molecule type" value="mRNA"/>
</dbReference>
<keyword evidence="2 4" id="KW-0503">Monooxygenase</keyword>
<keyword evidence="3 4" id="KW-0408">Iron</keyword>
<dbReference type="AlphaFoldDB" id="A0A0F7J1S5"/>
<dbReference type="PRINTS" id="PR00385">
    <property type="entry name" value="P450"/>
</dbReference>
<evidence type="ECO:0000256" key="4">
    <source>
        <dbReference type="RuleBase" id="RU000461"/>
    </source>
</evidence>
<dbReference type="Gene3D" id="1.10.630.10">
    <property type="entry name" value="Cytochrome P450"/>
    <property type="match status" value="1"/>
</dbReference>
<gene>
    <name evidence="5" type="primary">CYP20A1</name>
</gene>
<dbReference type="GO" id="GO:0004497">
    <property type="term" value="F:monooxygenase activity"/>
    <property type="evidence" value="ECO:0007669"/>
    <property type="project" value="UniProtKB-KW"/>
</dbReference>
<evidence type="ECO:0000313" key="5">
    <source>
        <dbReference type="EMBL" id="AKH03540.1"/>
    </source>
</evidence>
<dbReference type="InterPro" id="IPR036396">
    <property type="entry name" value="Cyt_P450_sf"/>
</dbReference>
<dbReference type="InterPro" id="IPR052666">
    <property type="entry name" value="CYP450_20A1-like"/>
</dbReference>
<dbReference type="PANTHER" id="PTHR24280">
    <property type="entry name" value="CYTOCHROME P450 20A1"/>
    <property type="match status" value="1"/>
</dbReference>
<keyword evidence="3 4" id="KW-0479">Metal-binding</keyword>
<dbReference type="PANTHER" id="PTHR24280:SF4">
    <property type="entry name" value="CYTOCHROME P450 20A1"/>
    <property type="match status" value="1"/>
</dbReference>
<dbReference type="PROSITE" id="PS00086">
    <property type="entry name" value="CYTOCHROME_P450"/>
    <property type="match status" value="1"/>
</dbReference>
<comment type="similarity">
    <text evidence="1 4">Belongs to the cytochrome P450 family.</text>
</comment>
<dbReference type="InterPro" id="IPR001128">
    <property type="entry name" value="Cyt_P450"/>
</dbReference>
<dbReference type="GO" id="GO:0005506">
    <property type="term" value="F:iron ion binding"/>
    <property type="evidence" value="ECO:0007669"/>
    <property type="project" value="InterPro"/>
</dbReference>
<sequence>MIVTFLIFALTFILFLLGVLFYLAPRSKNVTTIPGLDPSDDISGNIDDITAAGSFHEFLVDLHDKFGPVASFWYGPKYCISVASAPAFKDVQHLTDRPAVLFDFLEPLLGPRSIQIATGTLGMERHKRSIDALSHQVSSVVFPQFIQITKELCDAWKSFSANEHIPLHEYMMALSIRMISTTQFGAFFRKNPDNIKALASLYHEVMKGMDDILTGKLTPADTEKYGEFQGKIDAFKSLVRQIILSHKTARDNGDYEVAPLLDSLLDHTEDEDQLLGDVIAFFVGGFHTTGNLLTWLFYYLAMMPDIQEKAFNEIVANVGQSCDLQAEEVHKLQFCSQVIDETLRMSITAPFGARVNSSAEMTVLGHRIPQATPIITALGVSLRDKKYFPDPEEFDPNRFGKKVPSLAFAPFGIGKRHCPASKFARMEIFAVLSVILAQFRVKPAFDNDVFIEPSFGFVTKPETEVWLTLERRN</sequence>
<accession>A0A0F7J1S5</accession>
<dbReference type="InterPro" id="IPR002401">
    <property type="entry name" value="Cyt_P450_E_grp-I"/>
</dbReference>
<dbReference type="PRINTS" id="PR00463">
    <property type="entry name" value="EP450I"/>
</dbReference>
<evidence type="ECO:0000256" key="3">
    <source>
        <dbReference type="PIRSR" id="PIRSR602401-1"/>
    </source>
</evidence>
<feature type="binding site" description="axial binding residue" evidence="3">
    <location>
        <position position="418"/>
    </location>
    <ligand>
        <name>heme</name>
        <dbReference type="ChEBI" id="CHEBI:30413"/>
    </ligand>
    <ligandPart>
        <name>Fe</name>
        <dbReference type="ChEBI" id="CHEBI:18248"/>
    </ligandPart>
</feature>
<dbReference type="GO" id="GO:0016705">
    <property type="term" value="F:oxidoreductase activity, acting on paired donors, with incorporation or reduction of molecular oxygen"/>
    <property type="evidence" value="ECO:0007669"/>
    <property type="project" value="InterPro"/>
</dbReference>
<dbReference type="InterPro" id="IPR017972">
    <property type="entry name" value="Cyt_P450_CS"/>
</dbReference>
<reference evidence="5" key="1">
    <citation type="journal article" date="2015" name="Environ. Sci. Technol.">
        <title>Identification of the Full 46 Cytochrome P450 (CYP) Complement and Modulation of CYP Expression in Response to Water-Accommodated Fractions of Crude Oil in the Cyclopoid Copepod Paracyclopina nana.</title>
        <authorList>
            <person name="Han J."/>
            <person name="Won E.J."/>
            <person name="Kim H.S."/>
            <person name="Nelson D.R."/>
            <person name="Lee S.J."/>
            <person name="Park H.G."/>
            <person name="Lee J.S."/>
        </authorList>
    </citation>
    <scope>NUCLEOTIDE SEQUENCE</scope>
</reference>
<evidence type="ECO:0000256" key="1">
    <source>
        <dbReference type="ARBA" id="ARBA00010617"/>
    </source>
</evidence>
<dbReference type="CDD" id="cd00302">
    <property type="entry name" value="cytochrome_P450"/>
    <property type="match status" value="1"/>
</dbReference>
<dbReference type="SUPFAM" id="SSF48264">
    <property type="entry name" value="Cytochrome P450"/>
    <property type="match status" value="1"/>
</dbReference>
<keyword evidence="4" id="KW-0560">Oxidoreductase</keyword>
<dbReference type="GO" id="GO:0020037">
    <property type="term" value="F:heme binding"/>
    <property type="evidence" value="ECO:0007669"/>
    <property type="project" value="InterPro"/>
</dbReference>
<proteinExistence type="evidence at transcript level"/>
<comment type="cofactor">
    <cofactor evidence="3">
        <name>heme</name>
        <dbReference type="ChEBI" id="CHEBI:30413"/>
    </cofactor>
</comment>
<name>A0A0F7J1S5_PARNA</name>
<organism evidence="5">
    <name type="scientific">Paracyclopina nana</name>
    <name type="common">Marine copepod</name>
    <dbReference type="NCBI Taxonomy" id="565004"/>
    <lineage>
        <taxon>Eukaryota</taxon>
        <taxon>Metazoa</taxon>
        <taxon>Ecdysozoa</taxon>
        <taxon>Arthropoda</taxon>
        <taxon>Crustacea</taxon>
        <taxon>Multicrustacea</taxon>
        <taxon>Hexanauplia</taxon>
        <taxon>Copepoda</taxon>
        <taxon>Cyclopoida</taxon>
        <taxon>Cyclopettidae</taxon>
        <taxon>Paracyclopina</taxon>
    </lineage>
</organism>
<dbReference type="GO" id="GO:0016020">
    <property type="term" value="C:membrane"/>
    <property type="evidence" value="ECO:0007669"/>
    <property type="project" value="TreeGrafter"/>
</dbReference>
<keyword evidence="3 4" id="KW-0349">Heme</keyword>